<organism evidence="2 3">
    <name type="scientific">Paracoccus pacificus</name>
    <dbReference type="NCBI Taxonomy" id="1463598"/>
    <lineage>
        <taxon>Bacteria</taxon>
        <taxon>Pseudomonadati</taxon>
        <taxon>Pseudomonadota</taxon>
        <taxon>Alphaproteobacteria</taxon>
        <taxon>Rhodobacterales</taxon>
        <taxon>Paracoccaceae</taxon>
        <taxon>Paracoccus</taxon>
    </lineage>
</organism>
<evidence type="ECO:0000259" key="1">
    <source>
        <dbReference type="Pfam" id="PF13360"/>
    </source>
</evidence>
<name>A0ABW4R849_9RHOB</name>
<keyword evidence="3" id="KW-1185">Reference proteome</keyword>
<dbReference type="Proteomes" id="UP001597213">
    <property type="component" value="Unassembled WGS sequence"/>
</dbReference>
<dbReference type="Pfam" id="PF13360">
    <property type="entry name" value="PQQ_2"/>
    <property type="match status" value="2"/>
</dbReference>
<reference evidence="3" key="1">
    <citation type="journal article" date="2019" name="Int. J. Syst. Evol. Microbiol.">
        <title>The Global Catalogue of Microorganisms (GCM) 10K type strain sequencing project: providing services to taxonomists for standard genome sequencing and annotation.</title>
        <authorList>
            <consortium name="The Broad Institute Genomics Platform"/>
            <consortium name="The Broad Institute Genome Sequencing Center for Infectious Disease"/>
            <person name="Wu L."/>
            <person name="Ma J."/>
        </authorList>
    </citation>
    <scope>NUCLEOTIDE SEQUENCE [LARGE SCALE GENOMIC DNA]</scope>
    <source>
        <strain evidence="3">CCUG 56029</strain>
    </source>
</reference>
<dbReference type="EMBL" id="JBHUEN010000031">
    <property type="protein sequence ID" value="MFD1882257.1"/>
    <property type="molecule type" value="Genomic_DNA"/>
</dbReference>
<dbReference type="InterPro" id="IPR018391">
    <property type="entry name" value="PQQ_b-propeller_rpt"/>
</dbReference>
<gene>
    <name evidence="2" type="ORF">ACFSCT_11085</name>
</gene>
<feature type="domain" description="Pyrrolo-quinoline quinone repeat" evidence="1">
    <location>
        <begin position="134"/>
        <end position="368"/>
    </location>
</feature>
<comment type="caution">
    <text evidence="2">The sequence shown here is derived from an EMBL/GenBank/DDBJ whole genome shotgun (WGS) entry which is preliminary data.</text>
</comment>
<sequence length="451" mass="46510">MSPVSMFKSRKLLHSPALLAGFAGVVLLSACQEREIILPGQRLDPRTVTSPDGPPVEGAAAAPMTQAMLPAAQNAPDAVSRAGTPSHVAGNRAIGGGAQLIWSAPVGQPDDRRHRITADPVVAGGIVYAMDSRARVTATATNGGRVWQTDLTPTGENPDSASGGGLAYENGRVFATTGFGELVALDARSGGIAWRQRTGSPIGGAPTAERGTVYAVARDSSGWAVREADGKVLWQVSASRAQSGVTGVPAPAADGDLVVFPFSTGELMGVGSDGQQRWVADVAGSRIGRAISLLRDMTGEPVISGGRVYAATSSGRIYAFDRQTGETIWTAREGANSAPLVTGNAVYVVNDQAQLVRLDAATGGRVWAIDLPYYTDARVKKQDRITASYGPILAGNRLFVASSDGQLRIFDPTSGAPLGAAAIPGGAATAPVVAGQTLYVTGRDGNLHAFR</sequence>
<dbReference type="PANTHER" id="PTHR34512:SF30">
    <property type="entry name" value="OUTER MEMBRANE PROTEIN ASSEMBLY FACTOR BAMB"/>
    <property type="match status" value="1"/>
</dbReference>
<dbReference type="SUPFAM" id="SSF50998">
    <property type="entry name" value="Quinoprotein alcohol dehydrogenase-like"/>
    <property type="match status" value="1"/>
</dbReference>
<dbReference type="InterPro" id="IPR011047">
    <property type="entry name" value="Quinoprotein_ADH-like_sf"/>
</dbReference>
<dbReference type="InterPro" id="IPR015943">
    <property type="entry name" value="WD40/YVTN_repeat-like_dom_sf"/>
</dbReference>
<feature type="domain" description="Pyrrolo-quinoline quinone repeat" evidence="1">
    <location>
        <begin position="386"/>
        <end position="450"/>
    </location>
</feature>
<proteinExistence type="predicted"/>
<dbReference type="PANTHER" id="PTHR34512">
    <property type="entry name" value="CELL SURFACE PROTEIN"/>
    <property type="match status" value="1"/>
</dbReference>
<dbReference type="SMART" id="SM00564">
    <property type="entry name" value="PQQ"/>
    <property type="match status" value="7"/>
</dbReference>
<evidence type="ECO:0000313" key="2">
    <source>
        <dbReference type="EMBL" id="MFD1882257.1"/>
    </source>
</evidence>
<accession>A0ABW4R849</accession>
<dbReference type="RefSeq" id="WP_379142736.1">
    <property type="nucleotide sequence ID" value="NZ_JBHUEN010000031.1"/>
</dbReference>
<dbReference type="InterPro" id="IPR002372">
    <property type="entry name" value="PQQ_rpt_dom"/>
</dbReference>
<evidence type="ECO:0000313" key="3">
    <source>
        <dbReference type="Proteomes" id="UP001597213"/>
    </source>
</evidence>
<dbReference type="Gene3D" id="2.130.10.10">
    <property type="entry name" value="YVTN repeat-like/Quinoprotein amine dehydrogenase"/>
    <property type="match status" value="1"/>
</dbReference>
<protein>
    <submittedName>
        <fullName evidence="2">PQQ-binding-like beta-propeller repeat protein</fullName>
    </submittedName>
</protein>